<evidence type="ECO:0000256" key="1">
    <source>
        <dbReference type="SAM" id="SignalP"/>
    </source>
</evidence>
<name>A0A6G1IFW3_9PLEO</name>
<proteinExistence type="predicted"/>
<feature type="chain" id="PRO_5026249138" description="Extracellular membrane protein CFEM domain-containing protein" evidence="1">
    <location>
        <begin position="23"/>
        <end position="112"/>
    </location>
</feature>
<gene>
    <name evidence="2" type="ORF">K458DRAFT_178654</name>
</gene>
<evidence type="ECO:0008006" key="4">
    <source>
        <dbReference type="Google" id="ProtNLM"/>
    </source>
</evidence>
<evidence type="ECO:0000313" key="2">
    <source>
        <dbReference type="EMBL" id="KAF2676851.1"/>
    </source>
</evidence>
<reference evidence="2" key="1">
    <citation type="journal article" date="2020" name="Stud. Mycol.">
        <title>101 Dothideomycetes genomes: a test case for predicting lifestyles and emergence of pathogens.</title>
        <authorList>
            <person name="Haridas S."/>
            <person name="Albert R."/>
            <person name="Binder M."/>
            <person name="Bloem J."/>
            <person name="Labutti K."/>
            <person name="Salamov A."/>
            <person name="Andreopoulos B."/>
            <person name="Baker S."/>
            <person name="Barry K."/>
            <person name="Bills G."/>
            <person name="Bluhm B."/>
            <person name="Cannon C."/>
            <person name="Castanera R."/>
            <person name="Culley D."/>
            <person name="Daum C."/>
            <person name="Ezra D."/>
            <person name="Gonzalez J."/>
            <person name="Henrissat B."/>
            <person name="Kuo A."/>
            <person name="Liang C."/>
            <person name="Lipzen A."/>
            <person name="Lutzoni F."/>
            <person name="Magnuson J."/>
            <person name="Mondo S."/>
            <person name="Nolan M."/>
            <person name="Ohm R."/>
            <person name="Pangilinan J."/>
            <person name="Park H.-J."/>
            <person name="Ramirez L."/>
            <person name="Alfaro M."/>
            <person name="Sun H."/>
            <person name="Tritt A."/>
            <person name="Yoshinaga Y."/>
            <person name="Zwiers L.-H."/>
            <person name="Turgeon B."/>
            <person name="Goodwin S."/>
            <person name="Spatafora J."/>
            <person name="Crous P."/>
            <person name="Grigoriev I."/>
        </authorList>
    </citation>
    <scope>NUCLEOTIDE SEQUENCE</scope>
    <source>
        <strain evidence="2">CBS 122367</strain>
    </source>
</reference>
<dbReference type="Proteomes" id="UP000799291">
    <property type="component" value="Unassembled WGS sequence"/>
</dbReference>
<dbReference type="AlphaFoldDB" id="A0A6G1IFW3"/>
<feature type="signal peptide" evidence="1">
    <location>
        <begin position="1"/>
        <end position="22"/>
    </location>
</feature>
<dbReference type="EMBL" id="MU005629">
    <property type="protein sequence ID" value="KAF2676851.1"/>
    <property type="molecule type" value="Genomic_DNA"/>
</dbReference>
<accession>A0A6G1IFW3</accession>
<sequence>MRLRRLSATTIAAACILPTGLGLKLPVCGADKCLPHGTFNDCSPSDFICLCVQPQKQIDEYLDRVKPCLYTRDRGVNSCSRSGLWQYMDNLYLCCTELGKTVDFWYRRKGAV</sequence>
<evidence type="ECO:0000313" key="3">
    <source>
        <dbReference type="Proteomes" id="UP000799291"/>
    </source>
</evidence>
<keyword evidence="1" id="KW-0732">Signal</keyword>
<keyword evidence="3" id="KW-1185">Reference proteome</keyword>
<dbReference type="OrthoDB" id="3800933at2759"/>
<organism evidence="2 3">
    <name type="scientific">Lentithecium fluviatile CBS 122367</name>
    <dbReference type="NCBI Taxonomy" id="1168545"/>
    <lineage>
        <taxon>Eukaryota</taxon>
        <taxon>Fungi</taxon>
        <taxon>Dikarya</taxon>
        <taxon>Ascomycota</taxon>
        <taxon>Pezizomycotina</taxon>
        <taxon>Dothideomycetes</taxon>
        <taxon>Pleosporomycetidae</taxon>
        <taxon>Pleosporales</taxon>
        <taxon>Massarineae</taxon>
        <taxon>Lentitheciaceae</taxon>
        <taxon>Lentithecium</taxon>
    </lineage>
</organism>
<protein>
    <recommendedName>
        <fullName evidence="4">Extracellular membrane protein CFEM domain-containing protein</fullName>
    </recommendedName>
</protein>